<sequence length="100" mass="11269">MSTRTVSTLKFVGSISLGLLTGVSYTLSSLTIPAFPHSPVRYPRISLLQLPHVPRHNTHTRALTFISSWSFLIAFYFLPSRTKTSLSPVDISIRRLKLNR</sequence>
<dbReference type="GO" id="GO:0005741">
    <property type="term" value="C:mitochondrial outer membrane"/>
    <property type="evidence" value="ECO:0007669"/>
    <property type="project" value="TreeGrafter"/>
</dbReference>
<keyword evidence="3 6" id="KW-1133">Transmembrane helix</keyword>
<evidence type="ECO:0000313" key="8">
    <source>
        <dbReference type="Proteomes" id="UP000249056"/>
    </source>
</evidence>
<keyword evidence="2 6" id="KW-0812">Transmembrane</keyword>
<dbReference type="InterPro" id="IPR051668">
    <property type="entry name" value="ATG33"/>
</dbReference>
<feature type="transmembrane region" description="Helical" evidence="6">
    <location>
        <begin position="60"/>
        <end position="78"/>
    </location>
</feature>
<comment type="similarity">
    <text evidence="5">Belongs to the ATG33 family.</text>
</comment>
<protein>
    <submittedName>
        <fullName evidence="7">Uncharacterized protein</fullName>
    </submittedName>
</protein>
<dbReference type="Proteomes" id="UP000249056">
    <property type="component" value="Unassembled WGS sequence"/>
</dbReference>
<dbReference type="PANTHER" id="PTHR37278">
    <property type="entry name" value="AUTOPHAGY-RELATED PROTEIN 33-RELATED"/>
    <property type="match status" value="1"/>
</dbReference>
<comment type="subcellular location">
    <subcellularLocation>
        <location evidence="1">Membrane</location>
        <topology evidence="1">Multi-pass membrane protein</topology>
    </subcellularLocation>
</comment>
<feature type="transmembrane region" description="Helical" evidence="6">
    <location>
        <begin position="12"/>
        <end position="35"/>
    </location>
</feature>
<reference evidence="7 8" key="1">
    <citation type="submission" date="2018-06" db="EMBL/GenBank/DDBJ databases">
        <title>Genome Sequence of the Brown Rot Fungal Pathogen Monilinia fructigena.</title>
        <authorList>
            <person name="Landi L."/>
            <person name="De Miccolis Angelini R.M."/>
            <person name="Pollastro S."/>
            <person name="Abate D."/>
            <person name="Faretra F."/>
            <person name="Romanazzi G."/>
        </authorList>
    </citation>
    <scope>NUCLEOTIDE SEQUENCE [LARGE SCALE GENOMIC DNA]</scope>
    <source>
        <strain evidence="7 8">Mfrg269</strain>
    </source>
</reference>
<keyword evidence="8" id="KW-1185">Reference proteome</keyword>
<proteinExistence type="inferred from homology"/>
<evidence type="ECO:0000256" key="6">
    <source>
        <dbReference type="SAM" id="Phobius"/>
    </source>
</evidence>
<evidence type="ECO:0000313" key="7">
    <source>
        <dbReference type="EMBL" id="RAL63265.1"/>
    </source>
</evidence>
<gene>
    <name evidence="7" type="ORF">DID88_004342</name>
</gene>
<dbReference type="OrthoDB" id="5336366at2759"/>
<evidence type="ECO:0000256" key="5">
    <source>
        <dbReference type="ARBA" id="ARBA00038013"/>
    </source>
</evidence>
<dbReference type="PANTHER" id="PTHR37278:SF1">
    <property type="entry name" value="AUTOPHAGY-RELATED PROTEIN 33-RELATED"/>
    <property type="match status" value="1"/>
</dbReference>
<evidence type="ECO:0000256" key="3">
    <source>
        <dbReference type="ARBA" id="ARBA00022989"/>
    </source>
</evidence>
<accession>A0A395ISJ2</accession>
<dbReference type="AlphaFoldDB" id="A0A395ISJ2"/>
<dbReference type="GO" id="GO:0016236">
    <property type="term" value="P:macroautophagy"/>
    <property type="evidence" value="ECO:0007669"/>
    <property type="project" value="TreeGrafter"/>
</dbReference>
<evidence type="ECO:0000256" key="4">
    <source>
        <dbReference type="ARBA" id="ARBA00023136"/>
    </source>
</evidence>
<dbReference type="EMBL" id="QKRW01000020">
    <property type="protein sequence ID" value="RAL63265.1"/>
    <property type="molecule type" value="Genomic_DNA"/>
</dbReference>
<name>A0A395ISJ2_9HELO</name>
<keyword evidence="4 6" id="KW-0472">Membrane</keyword>
<evidence type="ECO:0000256" key="2">
    <source>
        <dbReference type="ARBA" id="ARBA00022692"/>
    </source>
</evidence>
<comment type="caution">
    <text evidence="7">The sequence shown here is derived from an EMBL/GenBank/DDBJ whole genome shotgun (WGS) entry which is preliminary data.</text>
</comment>
<dbReference type="GO" id="GO:0000422">
    <property type="term" value="P:autophagy of mitochondrion"/>
    <property type="evidence" value="ECO:0007669"/>
    <property type="project" value="TreeGrafter"/>
</dbReference>
<organism evidence="7 8">
    <name type="scientific">Monilinia fructigena</name>
    <dbReference type="NCBI Taxonomy" id="38457"/>
    <lineage>
        <taxon>Eukaryota</taxon>
        <taxon>Fungi</taxon>
        <taxon>Dikarya</taxon>
        <taxon>Ascomycota</taxon>
        <taxon>Pezizomycotina</taxon>
        <taxon>Leotiomycetes</taxon>
        <taxon>Helotiales</taxon>
        <taxon>Sclerotiniaceae</taxon>
        <taxon>Monilinia</taxon>
    </lineage>
</organism>
<evidence type="ECO:0000256" key="1">
    <source>
        <dbReference type="ARBA" id="ARBA00004141"/>
    </source>
</evidence>